<dbReference type="CDD" id="cd02440">
    <property type="entry name" value="AdoMet_MTases"/>
    <property type="match status" value="1"/>
</dbReference>
<dbReference type="SUPFAM" id="SSF46785">
    <property type="entry name" value="Winged helix' DNA-binding domain"/>
    <property type="match status" value="1"/>
</dbReference>
<organism evidence="5 6">
    <name type="scientific">Candidatus Desulfosporosinus infrequens</name>
    <dbReference type="NCBI Taxonomy" id="2043169"/>
    <lineage>
        <taxon>Bacteria</taxon>
        <taxon>Bacillati</taxon>
        <taxon>Bacillota</taxon>
        <taxon>Clostridia</taxon>
        <taxon>Eubacteriales</taxon>
        <taxon>Desulfitobacteriaceae</taxon>
        <taxon>Desulfosporosinus</taxon>
    </lineage>
</organism>
<evidence type="ECO:0000256" key="3">
    <source>
        <dbReference type="ARBA" id="ARBA00022691"/>
    </source>
</evidence>
<protein>
    <submittedName>
        <fullName evidence="5">O-methyltransferase family protein</fullName>
    </submittedName>
</protein>
<feature type="domain" description="O-methyltransferase C-terminal" evidence="4">
    <location>
        <begin position="115"/>
        <end position="292"/>
    </location>
</feature>
<evidence type="ECO:0000259" key="4">
    <source>
        <dbReference type="Pfam" id="PF00891"/>
    </source>
</evidence>
<dbReference type="InterPro" id="IPR001077">
    <property type="entry name" value="COMT_C"/>
</dbReference>
<dbReference type="AlphaFoldDB" id="A0A2U3KVQ1"/>
<dbReference type="PANTHER" id="PTHR43712">
    <property type="entry name" value="PUTATIVE (AFU_ORTHOLOGUE AFUA_4G14580)-RELATED"/>
    <property type="match status" value="1"/>
</dbReference>
<dbReference type="PANTHER" id="PTHR43712:SF2">
    <property type="entry name" value="O-METHYLTRANSFERASE CICE"/>
    <property type="match status" value="1"/>
</dbReference>
<dbReference type="InterPro" id="IPR016461">
    <property type="entry name" value="COMT-like"/>
</dbReference>
<gene>
    <name evidence="5" type="ORF">SBF1_2930002</name>
</gene>
<sequence length="310" mass="34135">MPDDKIMALPQELLILGAAVKTGMVEALRQYTTYTTLVEKLNLNPRAVWMVLEALVDLGYVTKQGETVTLSEETRKMIYDPAAPNYVGFAFMHRYNLIRSWVQLPEIMTSGQLATRDQDPENTRYFMEAMRHGAEKSAPVIAEYLLADPDKGMRVLDIGGGPLIYGSAFSARGAKVTVLDLPPVVQLMQEKADKAGITLFPGDFNLGLPSGPFDLVYLGSICHIFGETENRELFKKVSQVLVTGGNIAIVDMVRGTNPYAAVFGVNMLVGTVNGGTWTLDQYTEWLTSAGFRDVKFNELAGRQIITAVNN</sequence>
<dbReference type="GO" id="GO:0008171">
    <property type="term" value="F:O-methyltransferase activity"/>
    <property type="evidence" value="ECO:0007669"/>
    <property type="project" value="InterPro"/>
</dbReference>
<evidence type="ECO:0000313" key="6">
    <source>
        <dbReference type="Proteomes" id="UP000238916"/>
    </source>
</evidence>
<evidence type="ECO:0000256" key="2">
    <source>
        <dbReference type="ARBA" id="ARBA00022679"/>
    </source>
</evidence>
<dbReference type="PROSITE" id="PS51683">
    <property type="entry name" value="SAM_OMT_II"/>
    <property type="match status" value="1"/>
</dbReference>
<keyword evidence="3" id="KW-0949">S-adenosyl-L-methionine</keyword>
<dbReference type="InterPro" id="IPR036388">
    <property type="entry name" value="WH-like_DNA-bd_sf"/>
</dbReference>
<dbReference type="Gene3D" id="3.40.50.150">
    <property type="entry name" value="Vaccinia Virus protein VP39"/>
    <property type="match status" value="1"/>
</dbReference>
<dbReference type="SUPFAM" id="SSF53335">
    <property type="entry name" value="S-adenosyl-L-methionine-dependent methyltransferases"/>
    <property type="match status" value="1"/>
</dbReference>
<proteinExistence type="predicted"/>
<dbReference type="InterPro" id="IPR036390">
    <property type="entry name" value="WH_DNA-bd_sf"/>
</dbReference>
<keyword evidence="1 5" id="KW-0489">Methyltransferase</keyword>
<dbReference type="Gene3D" id="1.10.10.10">
    <property type="entry name" value="Winged helix-like DNA-binding domain superfamily/Winged helix DNA-binding domain"/>
    <property type="match status" value="1"/>
</dbReference>
<dbReference type="GO" id="GO:0032259">
    <property type="term" value="P:methylation"/>
    <property type="evidence" value="ECO:0007669"/>
    <property type="project" value="UniProtKB-KW"/>
</dbReference>
<name>A0A2U3KVQ1_9FIRM</name>
<dbReference type="Pfam" id="PF00891">
    <property type="entry name" value="Methyltransf_2"/>
    <property type="match status" value="1"/>
</dbReference>
<dbReference type="InterPro" id="IPR029063">
    <property type="entry name" value="SAM-dependent_MTases_sf"/>
</dbReference>
<dbReference type="EMBL" id="OMOF01000216">
    <property type="protein sequence ID" value="SPF43708.1"/>
    <property type="molecule type" value="Genomic_DNA"/>
</dbReference>
<keyword evidence="2 5" id="KW-0808">Transferase</keyword>
<dbReference type="Proteomes" id="UP000238916">
    <property type="component" value="Unassembled WGS sequence"/>
</dbReference>
<evidence type="ECO:0000313" key="5">
    <source>
        <dbReference type="EMBL" id="SPF43708.1"/>
    </source>
</evidence>
<dbReference type="OrthoDB" id="9810615at2"/>
<accession>A0A2U3KVQ1</accession>
<reference evidence="6" key="1">
    <citation type="submission" date="2018-02" db="EMBL/GenBank/DDBJ databases">
        <authorList>
            <person name="Hausmann B."/>
        </authorList>
    </citation>
    <scope>NUCLEOTIDE SEQUENCE [LARGE SCALE GENOMIC DNA]</scope>
    <source>
        <strain evidence="6">Peat soil MAG SbF1</strain>
    </source>
</reference>
<evidence type="ECO:0000256" key="1">
    <source>
        <dbReference type="ARBA" id="ARBA00022603"/>
    </source>
</evidence>